<sequence length="66" mass="7668">MTVDAVLVEFSPGTWKIYTSWQNLLAIMQGMYIKAKLLAYHSLYQLSTFVFGKDLEVQSGDWEFTR</sequence>
<evidence type="ECO:0000313" key="1">
    <source>
        <dbReference type="EMBL" id="KAJ4716198.1"/>
    </source>
</evidence>
<gene>
    <name evidence="1" type="ORF">OWV82_011253</name>
</gene>
<accession>A0ACC1XZ20</accession>
<protein>
    <submittedName>
        <fullName evidence="1">Uncharacterized protein</fullName>
    </submittedName>
</protein>
<dbReference type="Proteomes" id="UP001164539">
    <property type="component" value="Chromosome 6"/>
</dbReference>
<proteinExistence type="predicted"/>
<dbReference type="EMBL" id="CM051399">
    <property type="protein sequence ID" value="KAJ4716198.1"/>
    <property type="molecule type" value="Genomic_DNA"/>
</dbReference>
<comment type="caution">
    <text evidence="1">The sequence shown here is derived from an EMBL/GenBank/DDBJ whole genome shotgun (WGS) entry which is preliminary data.</text>
</comment>
<evidence type="ECO:0000313" key="2">
    <source>
        <dbReference type="Proteomes" id="UP001164539"/>
    </source>
</evidence>
<keyword evidence="2" id="KW-1185">Reference proteome</keyword>
<reference evidence="1 2" key="1">
    <citation type="journal article" date="2023" name="Science">
        <title>Complex scaffold remodeling in plant triterpene biosynthesis.</title>
        <authorList>
            <person name="De La Pena R."/>
            <person name="Hodgson H."/>
            <person name="Liu J.C."/>
            <person name="Stephenson M.J."/>
            <person name="Martin A.C."/>
            <person name="Owen C."/>
            <person name="Harkess A."/>
            <person name="Leebens-Mack J."/>
            <person name="Jimenez L.E."/>
            <person name="Osbourn A."/>
            <person name="Sattely E.S."/>
        </authorList>
    </citation>
    <scope>NUCLEOTIDE SEQUENCE [LARGE SCALE GENOMIC DNA]</scope>
    <source>
        <strain evidence="2">cv. JPN11</strain>
        <tissue evidence="1">Leaf</tissue>
    </source>
</reference>
<organism evidence="1 2">
    <name type="scientific">Melia azedarach</name>
    <name type="common">Chinaberry tree</name>
    <dbReference type="NCBI Taxonomy" id="155640"/>
    <lineage>
        <taxon>Eukaryota</taxon>
        <taxon>Viridiplantae</taxon>
        <taxon>Streptophyta</taxon>
        <taxon>Embryophyta</taxon>
        <taxon>Tracheophyta</taxon>
        <taxon>Spermatophyta</taxon>
        <taxon>Magnoliopsida</taxon>
        <taxon>eudicotyledons</taxon>
        <taxon>Gunneridae</taxon>
        <taxon>Pentapetalae</taxon>
        <taxon>rosids</taxon>
        <taxon>malvids</taxon>
        <taxon>Sapindales</taxon>
        <taxon>Meliaceae</taxon>
        <taxon>Melia</taxon>
    </lineage>
</organism>
<name>A0ACC1XZ20_MELAZ</name>